<evidence type="ECO:0000259" key="2">
    <source>
        <dbReference type="Pfam" id="PF13229"/>
    </source>
</evidence>
<reference evidence="3 4" key="2">
    <citation type="journal article" date="2016" name="Int. J. Syst. Evol. Microbiol.">
        <title>Flavisolibacter tropicus sp. nov., isolated from tropical soil.</title>
        <authorList>
            <person name="Lee J.J."/>
            <person name="Kang M.S."/>
            <person name="Kim G.S."/>
            <person name="Lee C.S."/>
            <person name="Lim S."/>
            <person name="Lee J."/>
            <person name="Roh S.H."/>
            <person name="Kang H."/>
            <person name="Ha J.M."/>
            <person name="Bae S."/>
            <person name="Jung H.Y."/>
            <person name="Kim M.K."/>
        </authorList>
    </citation>
    <scope>NUCLEOTIDE SEQUENCE [LARGE SCALE GENOMIC DNA]</scope>
    <source>
        <strain evidence="3 4">LCS9</strain>
    </source>
</reference>
<dbReference type="InterPro" id="IPR006626">
    <property type="entry name" value="PbH1"/>
</dbReference>
<sequence>MKSPIFILCFICCALLVRAQAYEERDIKSFGATGNGITNDHAAFQKAADYFNKRGGNGKLIISEGTYVVGKQTYTKGKNGAPCYWGEDLLSLANVHDVTIEGKHGVKIVYDKGLRFGAFDPATGEPYEHGNNYFVKYTYAAIIGYCIKIDKCNNVTVANLELDGNSGSLILGGVYGDVGRQLPHCGVFIGNSKGIVIDGLNVHHFGLDGITVGNKVSSTKDNILLQNSSFEYNSRQGLSWIGGNELKVKRCKFNHTGRGAFSSSPNAGVDIEAEWGPNRNASFEDCEFINNRGCAMVADSGDSGYCSFLNCTFWGTTTWSIWVTKPGFTFTGCNIYGSTVHGYNSPNDKDATKYIDCHFEDKEYNGLPPYGTFLVVTNGSRRVNYLNCTFVSHTKKLIWAELIANTPQEKYQFNNCTFTVYNTNLPASDWIAVLRGMRYKNCKFEFSKESRQLGYWLNTCCNGGGNIDGGGNKTSTL</sequence>
<gene>
    <name evidence="3" type="ORF">SY85_21690</name>
</gene>
<dbReference type="SMART" id="SM00710">
    <property type="entry name" value="PbH1"/>
    <property type="match status" value="6"/>
</dbReference>
<reference evidence="4" key="1">
    <citation type="submission" date="2015-01" db="EMBL/GenBank/DDBJ databases">
        <title>Flavisolibacter sp./LCS9/ whole genome sequencing.</title>
        <authorList>
            <person name="Kim M.K."/>
            <person name="Srinivasan S."/>
            <person name="Lee J.-J."/>
        </authorList>
    </citation>
    <scope>NUCLEOTIDE SEQUENCE [LARGE SCALE GENOMIC DNA]</scope>
    <source>
        <strain evidence="4">LCS9</strain>
    </source>
</reference>
<dbReference type="InterPro" id="IPR039448">
    <property type="entry name" value="Beta_helix"/>
</dbReference>
<feature type="chain" id="PRO_5008001509" description="Right handed beta helix domain-containing protein" evidence="1">
    <location>
        <begin position="22"/>
        <end position="477"/>
    </location>
</feature>
<keyword evidence="4" id="KW-1185">Reference proteome</keyword>
<dbReference type="EMBL" id="CP011390">
    <property type="protein sequence ID" value="ANE52698.1"/>
    <property type="molecule type" value="Genomic_DNA"/>
</dbReference>
<dbReference type="InterPro" id="IPR012334">
    <property type="entry name" value="Pectin_lyas_fold"/>
</dbReference>
<accession>A0A172U0J1</accession>
<dbReference type="RefSeq" id="WP_066407645.1">
    <property type="nucleotide sequence ID" value="NZ_CP011390.1"/>
</dbReference>
<name>A0A172U0J1_9BACT</name>
<dbReference type="AlphaFoldDB" id="A0A172U0J1"/>
<evidence type="ECO:0000313" key="4">
    <source>
        <dbReference type="Proteomes" id="UP000077177"/>
    </source>
</evidence>
<dbReference type="Gene3D" id="2.160.20.10">
    <property type="entry name" value="Single-stranded right-handed beta-helix, Pectin lyase-like"/>
    <property type="match status" value="1"/>
</dbReference>
<keyword evidence="1" id="KW-0732">Signal</keyword>
<feature type="domain" description="Right handed beta helix" evidence="2">
    <location>
        <begin position="146"/>
        <end position="335"/>
    </location>
</feature>
<feature type="signal peptide" evidence="1">
    <location>
        <begin position="1"/>
        <end position="21"/>
    </location>
</feature>
<dbReference type="Pfam" id="PF13229">
    <property type="entry name" value="Beta_helix"/>
    <property type="match status" value="1"/>
</dbReference>
<dbReference type="OrthoDB" id="863031at2"/>
<evidence type="ECO:0000313" key="3">
    <source>
        <dbReference type="EMBL" id="ANE52698.1"/>
    </source>
</evidence>
<evidence type="ECO:0000256" key="1">
    <source>
        <dbReference type="SAM" id="SignalP"/>
    </source>
</evidence>
<protein>
    <recommendedName>
        <fullName evidence="2">Right handed beta helix domain-containing protein</fullName>
    </recommendedName>
</protein>
<dbReference type="KEGG" id="fla:SY85_21690"/>
<dbReference type="Proteomes" id="UP000077177">
    <property type="component" value="Chromosome"/>
</dbReference>
<proteinExistence type="predicted"/>
<dbReference type="SUPFAM" id="SSF51126">
    <property type="entry name" value="Pectin lyase-like"/>
    <property type="match status" value="2"/>
</dbReference>
<dbReference type="InterPro" id="IPR011050">
    <property type="entry name" value="Pectin_lyase_fold/virulence"/>
</dbReference>
<organism evidence="3 4">
    <name type="scientific">Flavisolibacter tropicus</name>
    <dbReference type="NCBI Taxonomy" id="1492898"/>
    <lineage>
        <taxon>Bacteria</taxon>
        <taxon>Pseudomonadati</taxon>
        <taxon>Bacteroidota</taxon>
        <taxon>Chitinophagia</taxon>
        <taxon>Chitinophagales</taxon>
        <taxon>Chitinophagaceae</taxon>
        <taxon>Flavisolibacter</taxon>
    </lineage>
</organism>